<name>A0A922F8C7_CARIL</name>
<dbReference type="InterPro" id="IPR052806">
    <property type="entry name" value="Fasciclin-like_AGP"/>
</dbReference>
<dbReference type="EMBL" id="CM031829">
    <property type="protein sequence ID" value="KAG6715217.1"/>
    <property type="molecule type" value="Genomic_DNA"/>
</dbReference>
<dbReference type="Proteomes" id="UP000811246">
    <property type="component" value="Chromosome 5"/>
</dbReference>
<feature type="signal peptide" evidence="1">
    <location>
        <begin position="1"/>
        <end position="20"/>
    </location>
</feature>
<keyword evidence="1" id="KW-0732">Signal</keyword>
<feature type="domain" description="FAS1" evidence="2">
    <location>
        <begin position="25"/>
        <end position="152"/>
    </location>
</feature>
<sequence>MASRVHLLLSLIIFSVFSLSSPLSSETIFDAVHILADSGYVSMSLTLEAISKSTVLTNSTSLTIFAPSDTAFIHSGQPSLSLLQYHFSPLLSPLQTLRSLPNAAKIPTLFAGHSLTVTTSPSDDGISLNNVKVTRSPIFNQGLLVIFGIDEFFHPDFEVSVPVKSPEPNLGCGFPTANDTISFSGASSFGKVSGLLRCSGYSVMAEFLNVRDRCLITILFPCSHSILLLCSYHSAISFSYFIYKASGFTLELQDILTISLPLFYSHNGNWCVMLFLHRSRHSHNLTTVSRGQNHDRLQMQIPPY</sequence>
<reference evidence="3" key="1">
    <citation type="submission" date="2021-01" db="EMBL/GenBank/DDBJ databases">
        <authorList>
            <person name="Lovell J.T."/>
            <person name="Bentley N."/>
            <person name="Bhattarai G."/>
            <person name="Jenkins J.W."/>
            <person name="Sreedasyam A."/>
            <person name="Alarcon Y."/>
            <person name="Bock C."/>
            <person name="Boston L."/>
            <person name="Carlson J."/>
            <person name="Cervantes K."/>
            <person name="Clermont K."/>
            <person name="Krom N."/>
            <person name="Kubenka K."/>
            <person name="Mamidi S."/>
            <person name="Mattison C."/>
            <person name="Monteros M."/>
            <person name="Pisani C."/>
            <person name="Plott C."/>
            <person name="Rajasekar S."/>
            <person name="Rhein H.S."/>
            <person name="Rohla C."/>
            <person name="Song M."/>
            <person name="Hilaire R.S."/>
            <person name="Shu S."/>
            <person name="Wells L."/>
            <person name="Wang X."/>
            <person name="Webber J."/>
            <person name="Heerema R.J."/>
            <person name="Klein P."/>
            <person name="Conner P."/>
            <person name="Grauke L."/>
            <person name="Grimwood J."/>
            <person name="Schmutz J."/>
            <person name="Randall J.J."/>
        </authorList>
    </citation>
    <scope>NUCLEOTIDE SEQUENCE</scope>
    <source>
        <tissue evidence="3">Leaf</tissue>
    </source>
</reference>
<dbReference type="Pfam" id="PF02469">
    <property type="entry name" value="Fasciclin"/>
    <property type="match status" value="1"/>
</dbReference>
<dbReference type="AlphaFoldDB" id="A0A922F8C7"/>
<gene>
    <name evidence="3" type="ORF">I3842_05G239700</name>
</gene>
<accession>A0A922F8C7</accession>
<dbReference type="SMART" id="SM00554">
    <property type="entry name" value="FAS1"/>
    <property type="match status" value="1"/>
</dbReference>
<evidence type="ECO:0000313" key="4">
    <source>
        <dbReference type="Proteomes" id="UP000811246"/>
    </source>
</evidence>
<dbReference type="InterPro" id="IPR000782">
    <property type="entry name" value="FAS1_domain"/>
</dbReference>
<dbReference type="PANTHER" id="PTHR33985:SF17">
    <property type="entry name" value="FASCICLIN-LIKE ARABINOGALACTAN PROTEIN 20"/>
    <property type="match status" value="1"/>
</dbReference>
<evidence type="ECO:0000259" key="2">
    <source>
        <dbReference type="PROSITE" id="PS50213"/>
    </source>
</evidence>
<evidence type="ECO:0000313" key="3">
    <source>
        <dbReference type="EMBL" id="KAG6715217.1"/>
    </source>
</evidence>
<comment type="caution">
    <text evidence="3">The sequence shown here is derived from an EMBL/GenBank/DDBJ whole genome shotgun (WGS) entry which is preliminary data.</text>
</comment>
<evidence type="ECO:0000256" key="1">
    <source>
        <dbReference type="SAM" id="SignalP"/>
    </source>
</evidence>
<dbReference type="PROSITE" id="PS50213">
    <property type="entry name" value="FAS1"/>
    <property type="match status" value="1"/>
</dbReference>
<dbReference type="PANTHER" id="PTHR33985">
    <property type="entry name" value="OS02G0491300 PROTEIN-RELATED"/>
    <property type="match status" value="1"/>
</dbReference>
<proteinExistence type="predicted"/>
<protein>
    <recommendedName>
        <fullName evidence="2">FAS1 domain-containing protein</fullName>
    </recommendedName>
</protein>
<organism evidence="3 4">
    <name type="scientific">Carya illinoinensis</name>
    <name type="common">Pecan</name>
    <dbReference type="NCBI Taxonomy" id="32201"/>
    <lineage>
        <taxon>Eukaryota</taxon>
        <taxon>Viridiplantae</taxon>
        <taxon>Streptophyta</taxon>
        <taxon>Embryophyta</taxon>
        <taxon>Tracheophyta</taxon>
        <taxon>Spermatophyta</taxon>
        <taxon>Magnoliopsida</taxon>
        <taxon>eudicotyledons</taxon>
        <taxon>Gunneridae</taxon>
        <taxon>Pentapetalae</taxon>
        <taxon>rosids</taxon>
        <taxon>fabids</taxon>
        <taxon>Fagales</taxon>
        <taxon>Juglandaceae</taxon>
        <taxon>Carya</taxon>
    </lineage>
</organism>
<feature type="chain" id="PRO_5036759074" description="FAS1 domain-containing protein" evidence="1">
    <location>
        <begin position="21"/>
        <end position="304"/>
    </location>
</feature>